<dbReference type="EMBL" id="CM042886">
    <property type="protein sequence ID" value="KAI4340183.1"/>
    <property type="molecule type" value="Genomic_DNA"/>
</dbReference>
<evidence type="ECO:0000313" key="1">
    <source>
        <dbReference type="EMBL" id="KAI4340183.1"/>
    </source>
</evidence>
<accession>A0ACB9NTW0</accession>
<protein>
    <submittedName>
        <fullName evidence="1">Uncharacterized protein</fullName>
    </submittedName>
</protein>
<keyword evidence="2" id="KW-1185">Reference proteome</keyword>
<reference evidence="2" key="1">
    <citation type="journal article" date="2023" name="Front. Plant Sci.">
        <title>Chromosomal-level genome assembly of Melastoma candidum provides insights into trichome evolution.</title>
        <authorList>
            <person name="Zhong Y."/>
            <person name="Wu W."/>
            <person name="Sun C."/>
            <person name="Zou P."/>
            <person name="Liu Y."/>
            <person name="Dai S."/>
            <person name="Zhou R."/>
        </authorList>
    </citation>
    <scope>NUCLEOTIDE SEQUENCE [LARGE SCALE GENOMIC DNA]</scope>
</reference>
<sequence>MKNEAILVAKLQHRNLIRMLGFCLEDNEKILTCEYLPNKSHDTFFFDESKKYVLDWRLHFNIITVVAQGTYVCNTSNI</sequence>
<evidence type="ECO:0000313" key="2">
    <source>
        <dbReference type="Proteomes" id="UP001057402"/>
    </source>
</evidence>
<comment type="caution">
    <text evidence="1">The sequence shown here is derived from an EMBL/GenBank/DDBJ whole genome shotgun (WGS) entry which is preliminary data.</text>
</comment>
<dbReference type="Proteomes" id="UP001057402">
    <property type="component" value="Chromosome 7"/>
</dbReference>
<name>A0ACB9NTW0_9MYRT</name>
<organism evidence="1 2">
    <name type="scientific">Melastoma candidum</name>
    <dbReference type="NCBI Taxonomy" id="119954"/>
    <lineage>
        <taxon>Eukaryota</taxon>
        <taxon>Viridiplantae</taxon>
        <taxon>Streptophyta</taxon>
        <taxon>Embryophyta</taxon>
        <taxon>Tracheophyta</taxon>
        <taxon>Spermatophyta</taxon>
        <taxon>Magnoliopsida</taxon>
        <taxon>eudicotyledons</taxon>
        <taxon>Gunneridae</taxon>
        <taxon>Pentapetalae</taxon>
        <taxon>rosids</taxon>
        <taxon>malvids</taxon>
        <taxon>Myrtales</taxon>
        <taxon>Melastomataceae</taxon>
        <taxon>Melastomatoideae</taxon>
        <taxon>Melastomateae</taxon>
        <taxon>Melastoma</taxon>
    </lineage>
</organism>
<gene>
    <name evidence="1" type="ORF">MLD38_025046</name>
</gene>
<proteinExistence type="predicted"/>